<dbReference type="OrthoDB" id="9760371at2"/>
<evidence type="ECO:0000256" key="1">
    <source>
        <dbReference type="ARBA" id="ARBA00004236"/>
    </source>
</evidence>
<sequence>MSRETTSRSRKEKRRVSLRTKWVLFICMTTLIALLGTVFFTQVVVKNILETDNDKANKTNARNVGGQIALTLQNYNRSLDQLAGLISGELQKKEPIEKIDRILQSTNEHNRDIISAYYMDGKTGKLHIAPYIEFKKDVNETRTYKTLVENPKTTWMDIYEDQTSHKVMTSIITPVMINGKMVGALGYDVDLGTIDAARENVEKYAGNHIIVLDSQGVAVSSFIQNADGKNMNPKNSGKVEGVQDVIRDSEKFDRAYSWVSTLFDQNDQSLQRVEIAGKEYTGQVSTIPDVKWKVISLTPTEEFASKMTTVRLTGIVSIIIGLLIGALCAIYLSGKLKKMIAQFQVALKRTSEGDLMTELTVHSNDEIKDLATNYNDMIRNMRELIHKVNDNVAAVDKTTSGVHTIANENSKAIGEVAQSISEIASGASTQSNQVEKGSLAIQDLSDEIVSLNEQSKVIEEEMSGAATQVKAGEAKVEELTNSYDRLEKGFADVTKMVANLNSKSQVIASATDHISSIAEQTNLLALNASIEAARAGEHGKGFAVVADEVRHLADDSKQATRNINEVITSILEENNKLVELMKETTQVNVEQKEAVQTVSASMTQITQSLNKMVQSILAEAASIQTINEQKDYVVAMIQEISAVSEQTTASAQEIASIVEEQAASSSELARYTDHLSQTVQELDKAVEAFQLH</sequence>
<feature type="domain" description="Methyl-accepting transducer" evidence="9">
    <location>
        <begin position="405"/>
        <end position="662"/>
    </location>
</feature>
<dbReference type="InterPro" id="IPR003660">
    <property type="entry name" value="HAMP_dom"/>
</dbReference>
<evidence type="ECO:0008006" key="13">
    <source>
        <dbReference type="Google" id="ProtNLM"/>
    </source>
</evidence>
<reference evidence="12" key="1">
    <citation type="submission" date="2015-08" db="EMBL/GenBank/DDBJ databases">
        <title>Fjat-14210 dsm16467.</title>
        <authorList>
            <person name="Liu B."/>
            <person name="Wang J."/>
            <person name="Zhu Y."/>
            <person name="Liu G."/>
            <person name="Chen Q."/>
            <person name="Chen Z."/>
            <person name="Lan J."/>
            <person name="Che J."/>
            <person name="Ge C."/>
            <person name="Shi H."/>
            <person name="Pan Z."/>
            <person name="Liu X."/>
        </authorList>
    </citation>
    <scope>NUCLEOTIDE SEQUENCE [LARGE SCALE GENOMIC DNA]</scope>
    <source>
        <strain evidence="12">DSM 16467</strain>
    </source>
</reference>
<feature type="coiled-coil region" evidence="7">
    <location>
        <begin position="441"/>
        <end position="489"/>
    </location>
</feature>
<dbReference type="AlphaFoldDB" id="A0A0M0L6E6"/>
<evidence type="ECO:0000256" key="5">
    <source>
        <dbReference type="ARBA" id="ARBA00029447"/>
    </source>
</evidence>
<protein>
    <recommendedName>
        <fullName evidence="13">Methyl-accepting chemotaxis protein</fullName>
    </recommendedName>
</protein>
<keyword evidence="3 8" id="KW-0472">Membrane</keyword>
<proteinExistence type="inferred from homology"/>
<comment type="caution">
    <text evidence="11">The sequence shown here is derived from an EMBL/GenBank/DDBJ whole genome shotgun (WGS) entry which is preliminary data.</text>
</comment>
<dbReference type="PATRIC" id="fig|284581.3.peg.2404"/>
<evidence type="ECO:0000313" key="11">
    <source>
        <dbReference type="EMBL" id="KOO46437.1"/>
    </source>
</evidence>
<evidence type="ECO:0000256" key="6">
    <source>
        <dbReference type="PROSITE-ProRule" id="PRU00284"/>
    </source>
</evidence>
<dbReference type="PANTHER" id="PTHR32089">
    <property type="entry name" value="METHYL-ACCEPTING CHEMOTAXIS PROTEIN MCPB"/>
    <property type="match status" value="1"/>
</dbReference>
<name>A0A0M0L6E6_9BACI</name>
<dbReference type="PROSITE" id="PS50111">
    <property type="entry name" value="CHEMOTAXIS_TRANSDUC_2"/>
    <property type="match status" value="1"/>
</dbReference>
<dbReference type="Gene3D" id="1.10.287.950">
    <property type="entry name" value="Methyl-accepting chemotaxis protein"/>
    <property type="match status" value="1"/>
</dbReference>
<dbReference type="Gene3D" id="3.30.450.20">
    <property type="entry name" value="PAS domain"/>
    <property type="match status" value="1"/>
</dbReference>
<dbReference type="SUPFAM" id="SSF58104">
    <property type="entry name" value="Methyl-accepting chemotaxis protein (MCP) signaling domain"/>
    <property type="match status" value="1"/>
</dbReference>
<keyword evidence="8" id="KW-1133">Transmembrane helix</keyword>
<keyword evidence="2" id="KW-1003">Cell membrane</keyword>
<evidence type="ECO:0000256" key="8">
    <source>
        <dbReference type="SAM" id="Phobius"/>
    </source>
</evidence>
<evidence type="ECO:0000259" key="10">
    <source>
        <dbReference type="PROSITE" id="PS50885"/>
    </source>
</evidence>
<dbReference type="STRING" id="284581.AMD01_11450"/>
<keyword evidence="12" id="KW-1185">Reference proteome</keyword>
<keyword evidence="8" id="KW-0812">Transmembrane</keyword>
<comment type="subcellular location">
    <subcellularLocation>
        <location evidence="1">Cell membrane</location>
    </subcellularLocation>
</comment>
<evidence type="ECO:0000256" key="7">
    <source>
        <dbReference type="SAM" id="Coils"/>
    </source>
</evidence>
<feature type="domain" description="HAMP" evidence="10">
    <location>
        <begin position="340"/>
        <end position="386"/>
    </location>
</feature>
<dbReference type="Proteomes" id="UP000037558">
    <property type="component" value="Unassembled WGS sequence"/>
</dbReference>
<dbReference type="PANTHER" id="PTHR32089:SF112">
    <property type="entry name" value="LYSOZYME-LIKE PROTEIN-RELATED"/>
    <property type="match status" value="1"/>
</dbReference>
<dbReference type="CDD" id="cd12913">
    <property type="entry name" value="PDC1_MCP_like"/>
    <property type="match status" value="1"/>
</dbReference>
<keyword evidence="4 6" id="KW-0807">Transducer</keyword>
<dbReference type="GO" id="GO:0005886">
    <property type="term" value="C:plasma membrane"/>
    <property type="evidence" value="ECO:0007669"/>
    <property type="project" value="UniProtKB-SubCell"/>
</dbReference>
<dbReference type="GO" id="GO:0007165">
    <property type="term" value="P:signal transduction"/>
    <property type="evidence" value="ECO:0007669"/>
    <property type="project" value="UniProtKB-KW"/>
</dbReference>
<feature type="transmembrane region" description="Helical" evidence="8">
    <location>
        <begin position="312"/>
        <end position="332"/>
    </location>
</feature>
<feature type="transmembrane region" description="Helical" evidence="8">
    <location>
        <begin position="21"/>
        <end position="45"/>
    </location>
</feature>
<evidence type="ECO:0000256" key="2">
    <source>
        <dbReference type="ARBA" id="ARBA00022475"/>
    </source>
</evidence>
<evidence type="ECO:0000256" key="3">
    <source>
        <dbReference type="ARBA" id="ARBA00023136"/>
    </source>
</evidence>
<dbReference type="Pfam" id="PF00015">
    <property type="entry name" value="MCPsignal"/>
    <property type="match status" value="1"/>
</dbReference>
<dbReference type="EMBL" id="LILC01000013">
    <property type="protein sequence ID" value="KOO46437.1"/>
    <property type="molecule type" value="Genomic_DNA"/>
</dbReference>
<evidence type="ECO:0000313" key="12">
    <source>
        <dbReference type="Proteomes" id="UP000037558"/>
    </source>
</evidence>
<dbReference type="CDD" id="cd06225">
    <property type="entry name" value="HAMP"/>
    <property type="match status" value="1"/>
</dbReference>
<dbReference type="Pfam" id="PF00672">
    <property type="entry name" value="HAMP"/>
    <property type="match status" value="1"/>
</dbReference>
<keyword evidence="7" id="KW-0175">Coiled coil</keyword>
<dbReference type="PROSITE" id="PS50885">
    <property type="entry name" value="HAMP"/>
    <property type="match status" value="1"/>
</dbReference>
<comment type="similarity">
    <text evidence="5">Belongs to the methyl-accepting chemotaxis (MCP) protein family.</text>
</comment>
<dbReference type="InterPro" id="IPR004089">
    <property type="entry name" value="MCPsignal_dom"/>
</dbReference>
<evidence type="ECO:0000256" key="4">
    <source>
        <dbReference type="ARBA" id="ARBA00023224"/>
    </source>
</evidence>
<dbReference type="SMART" id="SM00283">
    <property type="entry name" value="MA"/>
    <property type="match status" value="1"/>
</dbReference>
<dbReference type="SMART" id="SM00304">
    <property type="entry name" value="HAMP"/>
    <property type="match status" value="2"/>
</dbReference>
<accession>A0A0M0L6E6</accession>
<organism evidence="11 12">
    <name type="scientific">Priestia koreensis</name>
    <dbReference type="NCBI Taxonomy" id="284581"/>
    <lineage>
        <taxon>Bacteria</taxon>
        <taxon>Bacillati</taxon>
        <taxon>Bacillota</taxon>
        <taxon>Bacilli</taxon>
        <taxon>Bacillales</taxon>
        <taxon>Bacillaceae</taxon>
        <taxon>Priestia</taxon>
    </lineage>
</organism>
<evidence type="ECO:0000259" key="9">
    <source>
        <dbReference type="PROSITE" id="PS50111"/>
    </source>
</evidence>
<dbReference type="RefSeq" id="WP_053401528.1">
    <property type="nucleotide sequence ID" value="NZ_LILC01000013.1"/>
</dbReference>
<gene>
    <name evidence="11" type="ORF">AMD01_11450</name>
</gene>
<dbReference type="Pfam" id="PF22673">
    <property type="entry name" value="MCP-like_PDC_1"/>
    <property type="match status" value="1"/>
</dbReference>
<dbReference type="Gene3D" id="6.10.340.10">
    <property type="match status" value="1"/>
</dbReference>